<protein>
    <submittedName>
        <fullName evidence="3">Hypp9698 protein</fullName>
    </submittedName>
</protein>
<reference evidence="3" key="1">
    <citation type="submission" date="2022-01" db="EMBL/GenBank/DDBJ databases">
        <authorList>
            <person name="Braso-Vives M."/>
        </authorList>
    </citation>
    <scope>NUCLEOTIDE SEQUENCE</scope>
</reference>
<gene>
    <name evidence="3" type="primary">Hypp9698</name>
    <name evidence="3" type="ORF">BLAG_LOCUS26328</name>
</gene>
<comment type="caution">
    <text evidence="3">The sequence shown here is derived from an EMBL/GenBank/DDBJ whole genome shotgun (WGS) entry which is preliminary data.</text>
</comment>
<evidence type="ECO:0000259" key="2">
    <source>
        <dbReference type="PROSITE" id="PS50835"/>
    </source>
</evidence>
<feature type="compositionally biased region" description="Low complexity" evidence="1">
    <location>
        <begin position="1"/>
        <end position="35"/>
    </location>
</feature>
<dbReference type="Proteomes" id="UP000838412">
    <property type="component" value="Unassembled WGS sequence"/>
</dbReference>
<name>A0A8S4MNW0_BRALA</name>
<proteinExistence type="predicted"/>
<evidence type="ECO:0000313" key="4">
    <source>
        <dbReference type="Proteomes" id="UP000838412"/>
    </source>
</evidence>
<dbReference type="InterPro" id="IPR007110">
    <property type="entry name" value="Ig-like_dom"/>
</dbReference>
<dbReference type="SUPFAM" id="SSF48726">
    <property type="entry name" value="Immunoglobulin"/>
    <property type="match status" value="1"/>
</dbReference>
<accession>A0A8S4MNW0</accession>
<dbReference type="InterPro" id="IPR036179">
    <property type="entry name" value="Ig-like_dom_sf"/>
</dbReference>
<feature type="domain" description="Ig-like" evidence="2">
    <location>
        <begin position="88"/>
        <end position="166"/>
    </location>
</feature>
<keyword evidence="4" id="KW-1185">Reference proteome</keyword>
<evidence type="ECO:0000256" key="1">
    <source>
        <dbReference type="SAM" id="MobiDB-lite"/>
    </source>
</evidence>
<dbReference type="AlphaFoldDB" id="A0A8S4MNW0"/>
<sequence>MTSTKSSLTTRSTMATTKRNTTTSKVTTTEQGSTTLNSTILQVTPTPQETSTKAHPDATSSVGTLKQNTTTAEKTIQDTTGSSKALPPKRGTISVTEHLIGIEDVTVGETVTMRCDAASSNITYKWSVDGKQDPDYIGPILRYIPRTNGSHRIQCTAHTEDGEGVSDIVTLFVKPEG</sequence>
<feature type="compositionally biased region" description="Polar residues" evidence="1">
    <location>
        <begin position="36"/>
        <end position="83"/>
    </location>
</feature>
<dbReference type="PROSITE" id="PS50835">
    <property type="entry name" value="IG_LIKE"/>
    <property type="match status" value="1"/>
</dbReference>
<feature type="region of interest" description="Disordered" evidence="1">
    <location>
        <begin position="1"/>
        <end position="89"/>
    </location>
</feature>
<organism evidence="3 4">
    <name type="scientific">Branchiostoma lanceolatum</name>
    <name type="common">Common lancelet</name>
    <name type="synonym">Amphioxus lanceolatum</name>
    <dbReference type="NCBI Taxonomy" id="7740"/>
    <lineage>
        <taxon>Eukaryota</taxon>
        <taxon>Metazoa</taxon>
        <taxon>Chordata</taxon>
        <taxon>Cephalochordata</taxon>
        <taxon>Leptocardii</taxon>
        <taxon>Amphioxiformes</taxon>
        <taxon>Branchiostomatidae</taxon>
        <taxon>Branchiostoma</taxon>
    </lineage>
</organism>
<dbReference type="EMBL" id="CAKMNS010000413">
    <property type="protein sequence ID" value="CAH1277565.1"/>
    <property type="molecule type" value="Genomic_DNA"/>
</dbReference>
<evidence type="ECO:0000313" key="3">
    <source>
        <dbReference type="EMBL" id="CAH1277565.1"/>
    </source>
</evidence>